<keyword evidence="2" id="KW-1185">Reference proteome</keyword>
<reference evidence="1" key="1">
    <citation type="journal article" date="2020" name="Stud. Mycol.">
        <title>101 Dothideomycetes genomes: a test case for predicting lifestyles and emergence of pathogens.</title>
        <authorList>
            <person name="Haridas S."/>
            <person name="Albert R."/>
            <person name="Binder M."/>
            <person name="Bloem J."/>
            <person name="Labutti K."/>
            <person name="Salamov A."/>
            <person name="Andreopoulos B."/>
            <person name="Baker S."/>
            <person name="Barry K."/>
            <person name="Bills G."/>
            <person name="Bluhm B."/>
            <person name="Cannon C."/>
            <person name="Castanera R."/>
            <person name="Culley D."/>
            <person name="Daum C."/>
            <person name="Ezra D."/>
            <person name="Gonzalez J."/>
            <person name="Henrissat B."/>
            <person name="Kuo A."/>
            <person name="Liang C."/>
            <person name="Lipzen A."/>
            <person name="Lutzoni F."/>
            <person name="Magnuson J."/>
            <person name="Mondo S."/>
            <person name="Nolan M."/>
            <person name="Ohm R."/>
            <person name="Pangilinan J."/>
            <person name="Park H.-J."/>
            <person name="Ramirez L."/>
            <person name="Alfaro M."/>
            <person name="Sun H."/>
            <person name="Tritt A."/>
            <person name="Yoshinaga Y."/>
            <person name="Zwiers L.-H."/>
            <person name="Turgeon B."/>
            <person name="Goodwin S."/>
            <person name="Spatafora J."/>
            <person name="Crous P."/>
            <person name="Grigoriev I."/>
        </authorList>
    </citation>
    <scope>NUCLEOTIDE SEQUENCE</scope>
    <source>
        <strain evidence="1">CBS 207.26</strain>
    </source>
</reference>
<accession>A0A6A6E7G7</accession>
<sequence length="65" mass="7596">VFISYLNNYKLITLVEAYLANKEIINSIIIIKVSIILKRWVIDFLNNYLIHKSDSGYSNDEMSLD</sequence>
<feature type="non-terminal residue" evidence="1">
    <location>
        <position position="1"/>
    </location>
</feature>
<name>A0A6A6E7G7_9PEZI</name>
<proteinExistence type="predicted"/>
<evidence type="ECO:0000313" key="2">
    <source>
        <dbReference type="Proteomes" id="UP000800200"/>
    </source>
</evidence>
<dbReference type="AlphaFoldDB" id="A0A6A6E7G7"/>
<evidence type="ECO:0000313" key="1">
    <source>
        <dbReference type="EMBL" id="KAF2187897.1"/>
    </source>
</evidence>
<organism evidence="1 2">
    <name type="scientific">Zopfia rhizophila CBS 207.26</name>
    <dbReference type="NCBI Taxonomy" id="1314779"/>
    <lineage>
        <taxon>Eukaryota</taxon>
        <taxon>Fungi</taxon>
        <taxon>Dikarya</taxon>
        <taxon>Ascomycota</taxon>
        <taxon>Pezizomycotina</taxon>
        <taxon>Dothideomycetes</taxon>
        <taxon>Dothideomycetes incertae sedis</taxon>
        <taxon>Zopfiaceae</taxon>
        <taxon>Zopfia</taxon>
    </lineage>
</organism>
<gene>
    <name evidence="1" type="ORF">K469DRAFT_567680</name>
</gene>
<protein>
    <submittedName>
        <fullName evidence="1">Uncharacterized protein</fullName>
    </submittedName>
</protein>
<dbReference type="Proteomes" id="UP000800200">
    <property type="component" value="Unassembled WGS sequence"/>
</dbReference>
<dbReference type="EMBL" id="ML994625">
    <property type="protein sequence ID" value="KAF2187897.1"/>
    <property type="molecule type" value="Genomic_DNA"/>
</dbReference>